<feature type="domain" description="EamA" evidence="3">
    <location>
        <begin position="147"/>
        <end position="268"/>
    </location>
</feature>
<protein>
    <submittedName>
        <fullName evidence="4">DMT family transporter</fullName>
    </submittedName>
</protein>
<dbReference type="AlphaFoldDB" id="A0A6H9ZDE2"/>
<feature type="transmembrane region" description="Helical" evidence="2">
    <location>
        <begin position="228"/>
        <end position="249"/>
    </location>
</feature>
<dbReference type="OrthoDB" id="68076at2"/>
<name>A0A6H9ZDE2_9ACTN</name>
<keyword evidence="2" id="KW-0812">Transmembrane</keyword>
<evidence type="ECO:0000313" key="4">
    <source>
        <dbReference type="EMBL" id="KAB2352559.1"/>
    </source>
</evidence>
<proteinExistence type="inferred from homology"/>
<dbReference type="Pfam" id="PF00892">
    <property type="entry name" value="EamA"/>
    <property type="match status" value="1"/>
</dbReference>
<evidence type="ECO:0000256" key="2">
    <source>
        <dbReference type="SAM" id="Phobius"/>
    </source>
</evidence>
<dbReference type="InterPro" id="IPR037185">
    <property type="entry name" value="EmrE-like"/>
</dbReference>
<dbReference type="InterPro" id="IPR000620">
    <property type="entry name" value="EamA_dom"/>
</dbReference>
<feature type="transmembrane region" description="Helical" evidence="2">
    <location>
        <begin position="168"/>
        <end position="189"/>
    </location>
</feature>
<comment type="similarity">
    <text evidence="1">Belongs to the EamA transporter family.</text>
</comment>
<dbReference type="EMBL" id="WBMT01000001">
    <property type="protein sequence ID" value="KAB2352559.1"/>
    <property type="molecule type" value="Genomic_DNA"/>
</dbReference>
<dbReference type="GO" id="GO:0016020">
    <property type="term" value="C:membrane"/>
    <property type="evidence" value="ECO:0007669"/>
    <property type="project" value="InterPro"/>
</dbReference>
<evidence type="ECO:0000256" key="1">
    <source>
        <dbReference type="ARBA" id="ARBA00007362"/>
    </source>
</evidence>
<dbReference type="SUPFAM" id="SSF103481">
    <property type="entry name" value="Multidrug resistance efflux transporter EmrE"/>
    <property type="match status" value="2"/>
</dbReference>
<reference evidence="4 5" key="1">
    <citation type="submission" date="2019-09" db="EMBL/GenBank/DDBJ databases">
        <title>Actinomadura physcomitrii sp. nov., a novel actinomycete isolated from moss [Physcomitrium sphaericum (Ludw) Fuernr].</title>
        <authorList>
            <person name="Zhuang X."/>
            <person name="Liu C."/>
        </authorList>
    </citation>
    <scope>NUCLEOTIDE SEQUENCE [LARGE SCALE GENOMIC DNA]</scope>
    <source>
        <strain evidence="4 5">HMC1</strain>
    </source>
</reference>
<accession>A0A6H9ZDE2</accession>
<keyword evidence="2" id="KW-0472">Membrane</keyword>
<dbReference type="RefSeq" id="WP_151557494.1">
    <property type="nucleotide sequence ID" value="NZ_WBMT01000001.1"/>
</dbReference>
<dbReference type="Gene3D" id="1.10.3730.20">
    <property type="match status" value="1"/>
</dbReference>
<feature type="transmembrane region" description="Helical" evidence="2">
    <location>
        <begin position="90"/>
        <end position="108"/>
    </location>
</feature>
<feature type="transmembrane region" description="Helical" evidence="2">
    <location>
        <begin position="201"/>
        <end position="221"/>
    </location>
</feature>
<feature type="transmembrane region" description="Helical" evidence="2">
    <location>
        <begin position="58"/>
        <end position="78"/>
    </location>
</feature>
<feature type="transmembrane region" description="Helical" evidence="2">
    <location>
        <begin position="143"/>
        <end position="161"/>
    </location>
</feature>
<sequence>MLVLALAAAMLYGASDFYGGLLSRRAHYAFVGLVGQTAAATTAVLAALAIGSAAPGGAATLWGLAAGIGGAVGTLALYRGLSRGRMNVAGPLSAVGAAGVPVLVDIAFGQRLTTAAVLGIALAIPGIWLVSSESGRRGLSSGGVGEGLLAGLGFAVLFVCLDRAGDGAGLWPVAAGQVTAVVVLGVLAISSGRGAPRQAASWTAVWPGILGASATILYFFAAREGAMAIAAVITSLYPAFTIALAALMLRERTSLTHGAGLALCGVSVGAFVVG</sequence>
<organism evidence="4 5">
    <name type="scientific">Actinomadura rudentiformis</name>
    <dbReference type="NCBI Taxonomy" id="359158"/>
    <lineage>
        <taxon>Bacteria</taxon>
        <taxon>Bacillati</taxon>
        <taxon>Actinomycetota</taxon>
        <taxon>Actinomycetes</taxon>
        <taxon>Streptosporangiales</taxon>
        <taxon>Thermomonosporaceae</taxon>
        <taxon>Actinomadura</taxon>
    </lineage>
</organism>
<keyword evidence="2" id="KW-1133">Transmembrane helix</keyword>
<keyword evidence="5" id="KW-1185">Reference proteome</keyword>
<comment type="caution">
    <text evidence="4">The sequence shown here is derived from an EMBL/GenBank/DDBJ whole genome shotgun (WGS) entry which is preliminary data.</text>
</comment>
<feature type="transmembrane region" description="Helical" evidence="2">
    <location>
        <begin position="29"/>
        <end position="51"/>
    </location>
</feature>
<evidence type="ECO:0000313" key="5">
    <source>
        <dbReference type="Proteomes" id="UP000468735"/>
    </source>
</evidence>
<feature type="transmembrane region" description="Helical" evidence="2">
    <location>
        <begin position="115"/>
        <end position="131"/>
    </location>
</feature>
<evidence type="ECO:0000259" key="3">
    <source>
        <dbReference type="Pfam" id="PF00892"/>
    </source>
</evidence>
<feature type="transmembrane region" description="Helical" evidence="2">
    <location>
        <begin position="255"/>
        <end position="273"/>
    </location>
</feature>
<dbReference type="Proteomes" id="UP000468735">
    <property type="component" value="Unassembled WGS sequence"/>
</dbReference>
<gene>
    <name evidence="4" type="ORF">F8566_02475</name>
</gene>